<keyword evidence="2" id="KW-0012">Acyltransferase</keyword>
<keyword evidence="1" id="KW-0808">Transferase</keyword>
<feature type="region of interest" description="Disordered" evidence="3">
    <location>
        <begin position="1"/>
        <end position="23"/>
    </location>
</feature>
<dbReference type="Pfam" id="PF00583">
    <property type="entry name" value="Acetyltransf_1"/>
    <property type="match status" value="1"/>
</dbReference>
<sequence>MPSPSPRAGDPGGSGPSGRPPGLHVVRLTPDDWRSYAELRVAMLRDAPDAFWTRLEDVEHRTETQWRRSSGPGTLQARDGHGAPLGTLTVFTEETSPALGIRPGPGDALVLAVYVIPEARGRGVVDALLDAALTLAREELGARRMVLQVNEHNHAARRVYERHGYALTGEFLQHPERPGARDLEMARPVW</sequence>
<dbReference type="EMBL" id="BMEM01000001">
    <property type="protein sequence ID" value="GGF44468.1"/>
    <property type="molecule type" value="Genomic_DNA"/>
</dbReference>
<name>A0A917BIP0_9MICO</name>
<dbReference type="GO" id="GO:0016747">
    <property type="term" value="F:acyltransferase activity, transferring groups other than amino-acyl groups"/>
    <property type="evidence" value="ECO:0007669"/>
    <property type="project" value="InterPro"/>
</dbReference>
<evidence type="ECO:0000313" key="6">
    <source>
        <dbReference type="Proteomes" id="UP000605670"/>
    </source>
</evidence>
<feature type="domain" description="N-acetyltransferase" evidence="4">
    <location>
        <begin position="23"/>
        <end position="190"/>
    </location>
</feature>
<comment type="caution">
    <text evidence="5">The sequence shown here is derived from an EMBL/GenBank/DDBJ whole genome shotgun (WGS) entry which is preliminary data.</text>
</comment>
<dbReference type="SUPFAM" id="SSF55729">
    <property type="entry name" value="Acyl-CoA N-acyltransferases (Nat)"/>
    <property type="match status" value="1"/>
</dbReference>
<evidence type="ECO:0000256" key="1">
    <source>
        <dbReference type="ARBA" id="ARBA00022679"/>
    </source>
</evidence>
<gene>
    <name evidence="5" type="ORF">GCM10011366_10250</name>
</gene>
<dbReference type="InterPro" id="IPR050832">
    <property type="entry name" value="Bact_Acetyltransf"/>
</dbReference>
<dbReference type="InterPro" id="IPR000182">
    <property type="entry name" value="GNAT_dom"/>
</dbReference>
<proteinExistence type="predicted"/>
<dbReference type="Proteomes" id="UP000605670">
    <property type="component" value="Unassembled WGS sequence"/>
</dbReference>
<reference evidence="5" key="2">
    <citation type="submission" date="2020-09" db="EMBL/GenBank/DDBJ databases">
        <authorList>
            <person name="Sun Q."/>
            <person name="Zhou Y."/>
        </authorList>
    </citation>
    <scope>NUCLEOTIDE SEQUENCE</scope>
    <source>
        <strain evidence="5">CGMCC 1.12160</strain>
    </source>
</reference>
<reference evidence="5" key="1">
    <citation type="journal article" date="2014" name="Int. J. Syst. Evol. Microbiol.">
        <title>Complete genome sequence of Corynebacterium casei LMG S-19264T (=DSM 44701T), isolated from a smear-ripened cheese.</title>
        <authorList>
            <consortium name="US DOE Joint Genome Institute (JGI-PGF)"/>
            <person name="Walter F."/>
            <person name="Albersmeier A."/>
            <person name="Kalinowski J."/>
            <person name="Ruckert C."/>
        </authorList>
    </citation>
    <scope>NUCLEOTIDE SEQUENCE</scope>
    <source>
        <strain evidence="5">CGMCC 1.12160</strain>
    </source>
</reference>
<accession>A0A917BIP0</accession>
<dbReference type="RefSeq" id="WP_188428473.1">
    <property type="nucleotide sequence ID" value="NZ_BAABKH010000005.1"/>
</dbReference>
<evidence type="ECO:0000256" key="3">
    <source>
        <dbReference type="SAM" id="MobiDB-lite"/>
    </source>
</evidence>
<dbReference type="PANTHER" id="PTHR43877">
    <property type="entry name" value="AMINOALKYLPHOSPHONATE N-ACETYLTRANSFERASE-RELATED-RELATED"/>
    <property type="match status" value="1"/>
</dbReference>
<evidence type="ECO:0000259" key="4">
    <source>
        <dbReference type="PROSITE" id="PS51186"/>
    </source>
</evidence>
<dbReference type="AlphaFoldDB" id="A0A917BIP0"/>
<keyword evidence="6" id="KW-1185">Reference proteome</keyword>
<dbReference type="PANTHER" id="PTHR43877:SF2">
    <property type="entry name" value="AMINOALKYLPHOSPHONATE N-ACETYLTRANSFERASE-RELATED"/>
    <property type="match status" value="1"/>
</dbReference>
<evidence type="ECO:0000313" key="5">
    <source>
        <dbReference type="EMBL" id="GGF44468.1"/>
    </source>
</evidence>
<dbReference type="Gene3D" id="3.40.630.30">
    <property type="match status" value="1"/>
</dbReference>
<protein>
    <submittedName>
        <fullName evidence="5">N-acetyltransferase</fullName>
    </submittedName>
</protein>
<dbReference type="PROSITE" id="PS51186">
    <property type="entry name" value="GNAT"/>
    <property type="match status" value="1"/>
</dbReference>
<organism evidence="5 6">
    <name type="scientific">Ornithinimicrobium tianjinense</name>
    <dbReference type="NCBI Taxonomy" id="1195761"/>
    <lineage>
        <taxon>Bacteria</taxon>
        <taxon>Bacillati</taxon>
        <taxon>Actinomycetota</taxon>
        <taxon>Actinomycetes</taxon>
        <taxon>Micrococcales</taxon>
        <taxon>Ornithinimicrobiaceae</taxon>
        <taxon>Ornithinimicrobium</taxon>
    </lineage>
</organism>
<dbReference type="InterPro" id="IPR016181">
    <property type="entry name" value="Acyl_CoA_acyltransferase"/>
</dbReference>
<evidence type="ECO:0000256" key="2">
    <source>
        <dbReference type="ARBA" id="ARBA00023315"/>
    </source>
</evidence>